<feature type="compositionally biased region" description="Polar residues" evidence="1">
    <location>
        <begin position="48"/>
        <end position="60"/>
    </location>
</feature>
<evidence type="ECO:0000313" key="4">
    <source>
        <dbReference type="Proteomes" id="UP001501183"/>
    </source>
</evidence>
<feature type="region of interest" description="Disordered" evidence="1">
    <location>
        <begin position="41"/>
        <end position="60"/>
    </location>
</feature>
<feature type="compositionally biased region" description="Low complexity" evidence="1">
    <location>
        <begin position="144"/>
        <end position="156"/>
    </location>
</feature>
<dbReference type="Gene3D" id="3.10.129.10">
    <property type="entry name" value="Hotdog Thioesterase"/>
    <property type="match status" value="1"/>
</dbReference>
<dbReference type="InterPro" id="IPR054485">
    <property type="entry name" value="FlK-like_dom"/>
</dbReference>
<protein>
    <recommendedName>
        <fullName evidence="2">Fluoroacetyl-CoA-specific thioesterase-like domain-containing protein</fullName>
    </recommendedName>
</protein>
<dbReference type="InterPro" id="IPR029069">
    <property type="entry name" value="HotDog_dom_sf"/>
</dbReference>
<evidence type="ECO:0000259" key="2">
    <source>
        <dbReference type="Pfam" id="PF22636"/>
    </source>
</evidence>
<reference evidence="4" key="1">
    <citation type="journal article" date="2019" name="Int. J. Syst. Evol. Microbiol.">
        <title>The Global Catalogue of Microorganisms (GCM) 10K type strain sequencing project: providing services to taxonomists for standard genome sequencing and annotation.</title>
        <authorList>
            <consortium name="The Broad Institute Genomics Platform"/>
            <consortium name="The Broad Institute Genome Sequencing Center for Infectious Disease"/>
            <person name="Wu L."/>
            <person name="Ma J."/>
        </authorList>
    </citation>
    <scope>NUCLEOTIDE SEQUENCE [LARGE SCALE GENOMIC DNA]</scope>
    <source>
        <strain evidence="4">JCM 32206</strain>
    </source>
</reference>
<keyword evidence="4" id="KW-1185">Reference proteome</keyword>
<dbReference type="Proteomes" id="UP001501183">
    <property type="component" value="Unassembled WGS sequence"/>
</dbReference>
<dbReference type="SUPFAM" id="SSF54637">
    <property type="entry name" value="Thioesterase/thiol ester dehydrase-isomerase"/>
    <property type="match status" value="1"/>
</dbReference>
<sequence length="337" mass="34701">MGSRTGESALISPSLAANGAGRTAWVSGTVTADVSSITKEGEAGPFAGQTNIPGTNNSSTHGISRISTGYIVGCQVDVTGLGGSIGGGFDLSGPSTNASPTVPVAAGQVRFVNITGKDGKYAVQYKGTQLEIQNFGTPRPGPTPSSRSSATTTPRPLCTGGPSPKADRGSAATALRPYLTDDRRTVGTHVESSHLAATHEGVTVTADVTLIAVDGRTLHFDVACYDESGPIGSGTHRRAIVDDATFVPRAAAQSTRQPRQASGRLSRCHRLPGRVTSCGAVPGRPWLWGTLSGCWSWSTPAPEPRLGYPPCPAGSPGWPSTFRPDSSRGCGCCSWPI</sequence>
<dbReference type="InterPro" id="IPR015286">
    <property type="entry name" value="Porin_fam_mycobact-type"/>
</dbReference>
<accession>A0ABP8NSI4</accession>
<dbReference type="PANTHER" id="PTHR36934">
    <property type="entry name" value="BLR0278 PROTEIN"/>
    <property type="match status" value="1"/>
</dbReference>
<feature type="region of interest" description="Disordered" evidence="1">
    <location>
        <begin position="132"/>
        <end position="171"/>
    </location>
</feature>
<feature type="domain" description="Fluoroacetyl-CoA-specific thioesterase-like" evidence="2">
    <location>
        <begin position="171"/>
        <end position="243"/>
    </location>
</feature>
<dbReference type="InterPro" id="IPR025540">
    <property type="entry name" value="FlK"/>
</dbReference>
<evidence type="ECO:0000313" key="3">
    <source>
        <dbReference type="EMBL" id="GAA4470679.1"/>
    </source>
</evidence>
<organism evidence="3 4">
    <name type="scientific">Rhodococcus olei</name>
    <dbReference type="NCBI Taxonomy" id="2161675"/>
    <lineage>
        <taxon>Bacteria</taxon>
        <taxon>Bacillati</taxon>
        <taxon>Actinomycetota</taxon>
        <taxon>Actinomycetes</taxon>
        <taxon>Mycobacteriales</taxon>
        <taxon>Nocardiaceae</taxon>
        <taxon>Rhodococcus</taxon>
    </lineage>
</organism>
<dbReference type="Pfam" id="PF09203">
    <property type="entry name" value="MspA"/>
    <property type="match status" value="1"/>
</dbReference>
<dbReference type="EMBL" id="BAABFB010000001">
    <property type="protein sequence ID" value="GAA4470679.1"/>
    <property type="molecule type" value="Genomic_DNA"/>
</dbReference>
<evidence type="ECO:0000256" key="1">
    <source>
        <dbReference type="SAM" id="MobiDB-lite"/>
    </source>
</evidence>
<dbReference type="Pfam" id="PF22636">
    <property type="entry name" value="FlK"/>
    <property type="match status" value="1"/>
</dbReference>
<name>A0ABP8NSI4_9NOCA</name>
<proteinExistence type="predicted"/>
<gene>
    <name evidence="3" type="ORF">GCM10023094_00090</name>
</gene>
<dbReference type="PANTHER" id="PTHR36934:SF1">
    <property type="entry name" value="THIOESTERASE DOMAIN-CONTAINING PROTEIN"/>
    <property type="match status" value="1"/>
</dbReference>
<comment type="caution">
    <text evidence="3">The sequence shown here is derived from an EMBL/GenBank/DDBJ whole genome shotgun (WGS) entry which is preliminary data.</text>
</comment>